<dbReference type="eggNOG" id="ENOG5031AUI">
    <property type="taxonomic scope" value="Bacteria"/>
</dbReference>
<dbReference type="PATRIC" id="fig|929558.5.peg.2663"/>
<name>H1FSS8_SULGG</name>
<evidence type="ECO:0000313" key="2">
    <source>
        <dbReference type="Proteomes" id="UP000006431"/>
    </source>
</evidence>
<dbReference type="HOGENOM" id="CLU_195206_0_0_7"/>
<dbReference type="STRING" id="929558.SMGD1_2675"/>
<organism evidence="1 2">
    <name type="scientific">Sulfurimonas gotlandica (strain DSM 19862 / JCM 16533 / GD1)</name>
    <dbReference type="NCBI Taxonomy" id="929558"/>
    <lineage>
        <taxon>Bacteria</taxon>
        <taxon>Pseudomonadati</taxon>
        <taxon>Campylobacterota</taxon>
        <taxon>Epsilonproteobacteria</taxon>
        <taxon>Campylobacterales</taxon>
        <taxon>Sulfurimonadaceae</taxon>
        <taxon>Sulfurimonas</taxon>
    </lineage>
</organism>
<evidence type="ECO:0000313" key="1">
    <source>
        <dbReference type="EMBL" id="EHP31196.1"/>
    </source>
</evidence>
<reference evidence="1 2" key="1">
    <citation type="journal article" date="2012" name="Proc. Natl. Acad. Sci. U.S.A.">
        <title>Genome and physiology of a model Epsilonproteobacterium responsible for sulfide detoxification in marine oxygen depletion zones.</title>
        <authorList>
            <person name="Grote J."/>
            <person name="Schott T."/>
            <person name="Bruckner C.G."/>
            <person name="Glockner F.O."/>
            <person name="Jost G."/>
            <person name="Teeling H."/>
            <person name="Labrenz M."/>
            <person name="Jurgens K."/>
        </authorList>
    </citation>
    <scope>NUCLEOTIDE SEQUENCE [LARGE SCALE GENOMIC DNA]</scope>
    <source>
        <strain evidence="1 2">GD1</strain>
    </source>
</reference>
<gene>
    <name evidence="1" type="ORF">SMGD1_2675</name>
</gene>
<comment type="caution">
    <text evidence="1">The sequence shown here is derived from an EMBL/GenBank/DDBJ whole genome shotgun (WGS) entry which is preliminary data.</text>
</comment>
<sequence length="68" mass="7778">MQPTHSESKDKFELHLDEMIVKVQVCQKEKNLASCSVCEHYIACELRADYVKSVYNSMSKGETGGFEF</sequence>
<dbReference type="RefSeq" id="WP_008341553.1">
    <property type="nucleotide sequence ID" value="NZ_AFRZ01000001.1"/>
</dbReference>
<proteinExistence type="predicted"/>
<dbReference type="AlphaFoldDB" id="H1FSS8"/>
<protein>
    <submittedName>
        <fullName evidence="1">Uncharacterized protein</fullName>
    </submittedName>
</protein>
<dbReference type="Proteomes" id="UP000006431">
    <property type="component" value="Unassembled WGS sequence"/>
</dbReference>
<dbReference type="EMBL" id="AFRZ01000001">
    <property type="protein sequence ID" value="EHP31196.1"/>
    <property type="molecule type" value="Genomic_DNA"/>
</dbReference>
<keyword evidence="2" id="KW-1185">Reference proteome</keyword>
<dbReference type="OrthoDB" id="5334833at2"/>
<accession>H1FSS8</accession>